<dbReference type="PANTHER" id="PTHR43685:SF2">
    <property type="entry name" value="GLYCOSYLTRANSFERASE 2-LIKE DOMAIN-CONTAINING PROTEIN"/>
    <property type="match status" value="1"/>
</dbReference>
<gene>
    <name evidence="3" type="ORF">ASNO1_67330</name>
</gene>
<evidence type="ECO:0000259" key="2">
    <source>
        <dbReference type="Pfam" id="PF00535"/>
    </source>
</evidence>
<protein>
    <recommendedName>
        <fullName evidence="2">Glycosyltransferase 2-like domain-containing protein</fullName>
    </recommendedName>
</protein>
<dbReference type="Pfam" id="PF00535">
    <property type="entry name" value="Glycos_transf_2"/>
    <property type="match status" value="2"/>
</dbReference>
<feature type="region of interest" description="Disordered" evidence="1">
    <location>
        <begin position="172"/>
        <end position="225"/>
    </location>
</feature>
<feature type="domain" description="Glycosyltransferase 2-like" evidence="2">
    <location>
        <begin position="644"/>
        <end position="757"/>
    </location>
</feature>
<sequence>MFHTMPEGGQAAESAGELAERIAALRAEPSEANARELAVLTERLRRLVPPANTPLSPLLAAARLAVPFDFSVPPSHRASGGQWVTAAKRAFVMGLRPLHVELLKPQAAFNQRVLRVLERLEARRDQGTREDLTDWVRGQLDAQGGGHAAPAGAARGFAGGSSVGVAQTREGAQGFGGTASSGVAQTRDGARSVSEGSSEGVAQRRGDAQGFGGGSSAPASRAPHGTLDFVEVGAAGGPRERRKARGFAPVDMAWKLAWRAWRRAMRPVLEPLLERQAEWNARMRETLLSVAATPGSGTPDPLDATHRVARLVALASPLAQPGLPRGVRASAPLWSEVLRRQSRFNGEAVVALAAILGVRTPPPPVPALEDFHHWCTLRESGAIHAAREAVARLPRRPRLSLLVATAGACPAHLRECLASVEAQVYPEWELVLVGPEDGPALPEPWASSRRQPRIRRVTLSGPTDFARALRVGLQAASGDFVGVLGAEDTLAPHALAEVALALGATPGLDVVYGDEDRLDTRGRRTAPFFKPDWSPDLLRSVDYLGRGVMARRSLVESVGGFREGFPGAEEYDLFLRLSEATERIGHVPHLLYHRRLGTVGQVSQEGRRALAEHLARRGEDAEVTVPGPGRYRVRYAVRGTPKVSIIVPFKDRPDLLKTLTDTLLERTTYPHFELVLVSNNSVRPETFALLDTLNDPRVVKRTWDFPFNYPAINNWAAGQATGELLLFLNNDMEVVDPGWLTELVSQAQRPEVGAVGAKLLFPEGTVQHAGIVVGMTGMAGHPFWRLPDGPIVTPFGHTEWVRNWLSVTSACVMIRRPLFDALGGFDERFLLCGSDVDLGLRLHARGLRVVCTPFARVVHHESASRRTDAIPEPDYWRSFTSYRPWLLKGDPYYNPNLTLLSGDCDLRRHPEDGEALAVRTLAHEVPSARRPPT</sequence>
<evidence type="ECO:0000313" key="4">
    <source>
        <dbReference type="Proteomes" id="UP001342631"/>
    </source>
</evidence>
<dbReference type="PANTHER" id="PTHR43685">
    <property type="entry name" value="GLYCOSYLTRANSFERASE"/>
    <property type="match status" value="1"/>
</dbReference>
<feature type="domain" description="Glycosyltransferase 2-like" evidence="2">
    <location>
        <begin position="410"/>
        <end position="512"/>
    </location>
</feature>
<evidence type="ECO:0000256" key="1">
    <source>
        <dbReference type="SAM" id="MobiDB-lite"/>
    </source>
</evidence>
<dbReference type="CDD" id="cd04186">
    <property type="entry name" value="GT_2_like_c"/>
    <property type="match status" value="1"/>
</dbReference>
<proteinExistence type="predicted"/>
<organism evidence="3 4">
    <name type="scientific">Corallococcus caeni</name>
    <dbReference type="NCBI Taxonomy" id="3082388"/>
    <lineage>
        <taxon>Bacteria</taxon>
        <taxon>Pseudomonadati</taxon>
        <taxon>Myxococcota</taxon>
        <taxon>Myxococcia</taxon>
        <taxon>Myxococcales</taxon>
        <taxon>Cystobacterineae</taxon>
        <taxon>Myxococcaceae</taxon>
        <taxon>Corallococcus</taxon>
    </lineage>
</organism>
<name>A0ABQ6R2E0_9BACT</name>
<comment type="caution">
    <text evidence="3">The sequence shown here is derived from an EMBL/GenBank/DDBJ whole genome shotgun (WGS) entry which is preliminary data.</text>
</comment>
<reference evidence="3 4" key="1">
    <citation type="journal article" date="2024" name="Arch. Microbiol.">
        <title>Corallococcus caeni sp. nov., a novel myxobacterium isolated from activated sludge.</title>
        <authorList>
            <person name="Tomita S."/>
            <person name="Nakai R."/>
            <person name="Kuroda K."/>
            <person name="Kurashita H."/>
            <person name="Hatamoto M."/>
            <person name="Yamaguchi T."/>
            <person name="Narihiro T."/>
        </authorList>
    </citation>
    <scope>NUCLEOTIDE SEQUENCE [LARGE SCALE GENOMIC DNA]</scope>
    <source>
        <strain evidence="3 4">NO1</strain>
    </source>
</reference>
<dbReference type="InterPro" id="IPR029044">
    <property type="entry name" value="Nucleotide-diphossugar_trans"/>
</dbReference>
<dbReference type="SUPFAM" id="SSF53448">
    <property type="entry name" value="Nucleotide-diphospho-sugar transferases"/>
    <property type="match status" value="2"/>
</dbReference>
<dbReference type="Proteomes" id="UP001342631">
    <property type="component" value="Unassembled WGS sequence"/>
</dbReference>
<evidence type="ECO:0000313" key="3">
    <source>
        <dbReference type="EMBL" id="GMU10479.1"/>
    </source>
</evidence>
<dbReference type="InterPro" id="IPR050834">
    <property type="entry name" value="Glycosyltransf_2"/>
</dbReference>
<dbReference type="InterPro" id="IPR001173">
    <property type="entry name" value="Glyco_trans_2-like"/>
</dbReference>
<dbReference type="Gene3D" id="3.90.550.10">
    <property type="entry name" value="Spore Coat Polysaccharide Biosynthesis Protein SpsA, Chain A"/>
    <property type="match status" value="2"/>
</dbReference>
<keyword evidence="4" id="KW-1185">Reference proteome</keyword>
<accession>A0ABQ6R2E0</accession>
<dbReference type="EMBL" id="BTTX01000008">
    <property type="protein sequence ID" value="GMU10479.1"/>
    <property type="molecule type" value="Genomic_DNA"/>
</dbReference>